<dbReference type="SMART" id="SM00903">
    <property type="entry name" value="Flavin_Reduct"/>
    <property type="match status" value="1"/>
</dbReference>
<dbReference type="Proteomes" id="UP000289841">
    <property type="component" value="Chromosome"/>
</dbReference>
<sequence length="198" mass="22227">MSLIKPNQLTEKENYKILSGTIIPRPIAFVTTINENETINGAPFSFFNVVSANPPLISLSILKRDSKSKDTARNIIKNKEFVVNIPSASFFEQINDAALSLEYNKSEVDLVGLTKIQSELIKTPGIKEALVRFEVVLEQHLEINESADLIIGKIVLYHLDEKIYDGSYIDYKVLDPLGRIAGSNYVKLSNIVTFKRPK</sequence>
<comment type="cofactor">
    <cofactor evidence="1">
        <name>FMN</name>
        <dbReference type="ChEBI" id="CHEBI:58210"/>
    </cofactor>
</comment>
<reference evidence="6 7" key="1">
    <citation type="submission" date="2019-01" db="EMBL/GenBank/DDBJ databases">
        <authorList>
            <consortium name="Pathogen Informatics"/>
        </authorList>
    </citation>
    <scope>NUCLEOTIDE SEQUENCE [LARGE SCALE GENOMIC DNA]</scope>
    <source>
        <strain evidence="6 7">NCTC10138</strain>
    </source>
</reference>
<evidence type="ECO:0000256" key="3">
    <source>
        <dbReference type="ARBA" id="ARBA00022643"/>
    </source>
</evidence>
<evidence type="ECO:0000256" key="2">
    <source>
        <dbReference type="ARBA" id="ARBA00022630"/>
    </source>
</evidence>
<dbReference type="OrthoDB" id="9794638at2"/>
<dbReference type="PANTHER" id="PTHR33798">
    <property type="entry name" value="FLAVOPROTEIN OXYGENASE"/>
    <property type="match status" value="1"/>
</dbReference>
<dbReference type="RefSeq" id="WP_026390181.1">
    <property type="nucleotide sequence ID" value="NZ_LR215048.1"/>
</dbReference>
<keyword evidence="2" id="KW-0285">Flavoprotein</keyword>
<accession>A0A449BDN0</accession>
<evidence type="ECO:0000313" key="6">
    <source>
        <dbReference type="EMBL" id="VEU80527.1"/>
    </source>
</evidence>
<keyword evidence="3" id="KW-0288">FMN</keyword>
<dbReference type="InterPro" id="IPR002563">
    <property type="entry name" value="Flavin_Rdtase-like_dom"/>
</dbReference>
<comment type="similarity">
    <text evidence="4">Belongs to the flavoredoxin family.</text>
</comment>
<dbReference type="GO" id="GO:0016646">
    <property type="term" value="F:oxidoreductase activity, acting on the CH-NH group of donors, NAD or NADP as acceptor"/>
    <property type="evidence" value="ECO:0007669"/>
    <property type="project" value="UniProtKB-ARBA"/>
</dbReference>
<dbReference type="KEGG" id="aaxa:NCTC10138_00903"/>
<keyword evidence="7" id="KW-1185">Reference proteome</keyword>
<evidence type="ECO:0000313" key="7">
    <source>
        <dbReference type="Proteomes" id="UP000289841"/>
    </source>
</evidence>
<name>A0A449BDN0_HAPAX</name>
<gene>
    <name evidence="6" type="ORF">NCTC10138_00903</name>
</gene>
<evidence type="ECO:0000256" key="1">
    <source>
        <dbReference type="ARBA" id="ARBA00001917"/>
    </source>
</evidence>
<dbReference type="SUPFAM" id="SSF50475">
    <property type="entry name" value="FMN-binding split barrel"/>
    <property type="match status" value="1"/>
</dbReference>
<dbReference type="EMBL" id="LR215048">
    <property type="protein sequence ID" value="VEU80527.1"/>
    <property type="molecule type" value="Genomic_DNA"/>
</dbReference>
<evidence type="ECO:0000259" key="5">
    <source>
        <dbReference type="SMART" id="SM00903"/>
    </source>
</evidence>
<dbReference type="AlphaFoldDB" id="A0A449BDN0"/>
<proteinExistence type="inferred from homology"/>
<dbReference type="PANTHER" id="PTHR33798:SF5">
    <property type="entry name" value="FLAVIN REDUCTASE LIKE DOMAIN-CONTAINING PROTEIN"/>
    <property type="match status" value="1"/>
</dbReference>
<organism evidence="6 7">
    <name type="scientific">Haploplasma axanthum</name>
    <name type="common">Acholeplasma axanthum</name>
    <dbReference type="NCBI Taxonomy" id="29552"/>
    <lineage>
        <taxon>Bacteria</taxon>
        <taxon>Bacillati</taxon>
        <taxon>Mycoplasmatota</taxon>
        <taxon>Mollicutes</taxon>
        <taxon>Acholeplasmatales</taxon>
        <taxon>Acholeplasmataceae</taxon>
        <taxon>Haploplasma</taxon>
    </lineage>
</organism>
<dbReference type="Pfam" id="PF01613">
    <property type="entry name" value="Flavin_Reduct"/>
    <property type="match status" value="1"/>
</dbReference>
<feature type="domain" description="Flavin reductase like" evidence="5">
    <location>
        <begin position="20"/>
        <end position="170"/>
    </location>
</feature>
<dbReference type="GO" id="GO:0010181">
    <property type="term" value="F:FMN binding"/>
    <property type="evidence" value="ECO:0007669"/>
    <property type="project" value="InterPro"/>
</dbReference>
<evidence type="ECO:0000256" key="4">
    <source>
        <dbReference type="ARBA" id="ARBA00038054"/>
    </source>
</evidence>
<dbReference type="STRING" id="1278311.GCA_000428705_00518"/>
<dbReference type="InterPro" id="IPR012349">
    <property type="entry name" value="Split_barrel_FMN-bd"/>
</dbReference>
<protein>
    <submittedName>
        <fullName evidence="6">Flavin reductase like domain</fullName>
    </submittedName>
</protein>
<dbReference type="Gene3D" id="2.30.110.10">
    <property type="entry name" value="Electron Transport, Fmn-binding Protein, Chain A"/>
    <property type="match status" value="1"/>
</dbReference>